<reference evidence="3" key="2">
    <citation type="submission" date="2021-08" db="EMBL/GenBank/DDBJ databases">
        <authorList>
            <person name="Tani A."/>
            <person name="Ola A."/>
            <person name="Ogura Y."/>
            <person name="Katsura K."/>
            <person name="Hayashi T."/>
        </authorList>
    </citation>
    <scope>NUCLEOTIDE SEQUENCE</scope>
    <source>
        <strain evidence="3">DSM 14458</strain>
    </source>
</reference>
<sequence>MTRVIEFLYLPIWLLILVGLPVFLGARRDLASLRVRYVLTMFLCFIVLGNFMAALGMSGGPAFYAKVTGDHERYKDLIDYLTFSHGMPFSAWDIQQYLWACFEAKTPQLGSGISAFPSLHVSMATLFALAGRHLSLWLGRMLMLYGAVIFIGSIHLGWHYAVDGYASVIGTVLLWSLVGRATKTVQAMPTSSLRRNP</sequence>
<keyword evidence="1" id="KW-0472">Membrane</keyword>
<organism evidence="3 4">
    <name type="scientific">Methylorubrum suomiense</name>
    <dbReference type="NCBI Taxonomy" id="144191"/>
    <lineage>
        <taxon>Bacteria</taxon>
        <taxon>Pseudomonadati</taxon>
        <taxon>Pseudomonadota</taxon>
        <taxon>Alphaproteobacteria</taxon>
        <taxon>Hyphomicrobiales</taxon>
        <taxon>Methylobacteriaceae</taxon>
        <taxon>Methylorubrum</taxon>
    </lineage>
</organism>
<feature type="transmembrane region" description="Helical" evidence="1">
    <location>
        <begin position="37"/>
        <end position="57"/>
    </location>
</feature>
<proteinExistence type="predicted"/>
<keyword evidence="1" id="KW-0812">Transmembrane</keyword>
<evidence type="ECO:0000259" key="2">
    <source>
        <dbReference type="Pfam" id="PF14378"/>
    </source>
</evidence>
<dbReference type="InterPro" id="IPR026841">
    <property type="entry name" value="Aur1/Ipt1"/>
</dbReference>
<keyword evidence="1" id="KW-1133">Transmembrane helix</keyword>
<gene>
    <name evidence="3" type="ORF">BGCPKDLD_2125</name>
</gene>
<feature type="transmembrane region" description="Helical" evidence="1">
    <location>
        <begin position="142"/>
        <end position="158"/>
    </location>
</feature>
<feature type="transmembrane region" description="Helical" evidence="1">
    <location>
        <begin position="6"/>
        <end position="25"/>
    </location>
</feature>
<feature type="domain" description="Inositolphosphotransferase Aur1/Ipt1" evidence="2">
    <location>
        <begin position="11"/>
        <end position="175"/>
    </location>
</feature>
<dbReference type="Pfam" id="PF14378">
    <property type="entry name" value="PAP2_3"/>
    <property type="match status" value="1"/>
</dbReference>
<dbReference type="Proteomes" id="UP001055093">
    <property type="component" value="Unassembled WGS sequence"/>
</dbReference>
<feature type="transmembrane region" description="Helical" evidence="1">
    <location>
        <begin position="112"/>
        <end position="130"/>
    </location>
</feature>
<comment type="caution">
    <text evidence="3">The sequence shown here is derived from an EMBL/GenBank/DDBJ whole genome shotgun (WGS) entry which is preliminary data.</text>
</comment>
<keyword evidence="4" id="KW-1185">Reference proteome</keyword>
<accession>A0ABQ4UT85</accession>
<feature type="transmembrane region" description="Helical" evidence="1">
    <location>
        <begin position="164"/>
        <end position="182"/>
    </location>
</feature>
<evidence type="ECO:0000313" key="4">
    <source>
        <dbReference type="Proteomes" id="UP001055093"/>
    </source>
</evidence>
<dbReference type="EMBL" id="BPRE01000005">
    <property type="protein sequence ID" value="GJE75541.1"/>
    <property type="molecule type" value="Genomic_DNA"/>
</dbReference>
<protein>
    <recommendedName>
        <fullName evidence="2">Inositolphosphotransferase Aur1/Ipt1 domain-containing protein</fullName>
    </recommendedName>
</protein>
<evidence type="ECO:0000313" key="3">
    <source>
        <dbReference type="EMBL" id="GJE75541.1"/>
    </source>
</evidence>
<evidence type="ECO:0000256" key="1">
    <source>
        <dbReference type="SAM" id="Phobius"/>
    </source>
</evidence>
<name>A0ABQ4UT85_9HYPH</name>
<reference evidence="3" key="1">
    <citation type="journal article" date="2021" name="Front. Microbiol.">
        <title>Comprehensive Comparative Genomics and Phenotyping of Methylobacterium Species.</title>
        <authorList>
            <person name="Alessa O."/>
            <person name="Ogura Y."/>
            <person name="Fujitani Y."/>
            <person name="Takami H."/>
            <person name="Hayashi T."/>
            <person name="Sahin N."/>
            <person name="Tani A."/>
        </authorList>
    </citation>
    <scope>NUCLEOTIDE SEQUENCE</scope>
    <source>
        <strain evidence="3">DSM 14458</strain>
    </source>
</reference>